<dbReference type="AlphaFoldDB" id="A0A953I6E6"/>
<dbReference type="Proteomes" id="UP000732377">
    <property type="component" value="Unassembled WGS sequence"/>
</dbReference>
<protein>
    <submittedName>
        <fullName evidence="1">Uncharacterized protein</fullName>
    </submittedName>
</protein>
<name>A0A953I6E6_SYMTR</name>
<reference evidence="1" key="1">
    <citation type="submission" date="2017-11" db="EMBL/GenBank/DDBJ databases">
        <title>Three new genomes from thermophilic consortium.</title>
        <authorList>
            <person name="Quaggio R."/>
            <person name="Amgarten D."/>
            <person name="Setubal J.C."/>
        </authorList>
    </citation>
    <scope>NUCLEOTIDE SEQUENCE</scope>
    <source>
        <strain evidence="1">ZCTH01-B2</strain>
    </source>
</reference>
<proteinExistence type="predicted"/>
<evidence type="ECO:0000313" key="1">
    <source>
        <dbReference type="EMBL" id="MBY6274799.1"/>
    </source>
</evidence>
<organism evidence="1 2">
    <name type="scientific">Symbiobacterium thermophilum</name>
    <dbReference type="NCBI Taxonomy" id="2734"/>
    <lineage>
        <taxon>Bacteria</taxon>
        <taxon>Bacillati</taxon>
        <taxon>Bacillota</taxon>
        <taxon>Clostridia</taxon>
        <taxon>Eubacteriales</taxon>
        <taxon>Symbiobacteriaceae</taxon>
        <taxon>Symbiobacterium</taxon>
    </lineage>
</organism>
<comment type="caution">
    <text evidence="1">The sequence shown here is derived from an EMBL/GenBank/DDBJ whole genome shotgun (WGS) entry which is preliminary data.</text>
</comment>
<accession>A0A953I6E6</accession>
<gene>
    <name evidence="1" type="ORF">CWE10_01075</name>
</gene>
<evidence type="ECO:0000313" key="2">
    <source>
        <dbReference type="Proteomes" id="UP000732377"/>
    </source>
</evidence>
<dbReference type="RefSeq" id="WP_011196962.1">
    <property type="nucleotide sequence ID" value="NZ_PIUK01000004.1"/>
</dbReference>
<sequence>MQQPGMVTYSPQAPVQTQPQAALAAPVPFAAGPFGSAPPFAQTGLPVQGQQPNPAQVLTQQLVQTARSLEQLFPGYQALLSLLLEASSNAPSPALNEAVRSVEEGLYYHGAALGAIRRILCGEATPNVLMNLAAGFHGLMRTQPRVRAAAEQVLSLMPSARQSLTGTLVQSIGAADGVLAAAATAIQTLVGPQAWEAARTT</sequence>
<dbReference type="EMBL" id="PIUK01000004">
    <property type="protein sequence ID" value="MBY6274799.1"/>
    <property type="molecule type" value="Genomic_DNA"/>
</dbReference>